<keyword evidence="4" id="KW-1185">Reference proteome</keyword>
<feature type="transmembrane region" description="Helical" evidence="1">
    <location>
        <begin position="177"/>
        <end position="195"/>
    </location>
</feature>
<dbReference type="AlphaFoldDB" id="A0A1M5JYN2"/>
<keyword evidence="3" id="KW-0012">Acyltransferase</keyword>
<accession>A0A1M5JYN2</accession>
<reference evidence="3 4" key="1">
    <citation type="submission" date="2016-11" db="EMBL/GenBank/DDBJ databases">
        <authorList>
            <person name="Jaros S."/>
            <person name="Januszkiewicz K."/>
            <person name="Wedrychowicz H."/>
        </authorList>
    </citation>
    <scope>NUCLEOTIDE SEQUENCE [LARGE SCALE GENOMIC DNA]</scope>
    <source>
        <strain evidence="3 4">DSM 24574</strain>
    </source>
</reference>
<keyword evidence="1" id="KW-0472">Membrane</keyword>
<dbReference type="GO" id="GO:0000271">
    <property type="term" value="P:polysaccharide biosynthetic process"/>
    <property type="evidence" value="ECO:0007669"/>
    <property type="project" value="TreeGrafter"/>
</dbReference>
<proteinExistence type="predicted"/>
<feature type="transmembrane region" description="Helical" evidence="1">
    <location>
        <begin position="48"/>
        <end position="66"/>
    </location>
</feature>
<keyword evidence="3" id="KW-0808">Transferase</keyword>
<feature type="domain" description="Acyltransferase 3" evidence="2">
    <location>
        <begin position="9"/>
        <end position="330"/>
    </location>
</feature>
<dbReference type="GO" id="GO:0016747">
    <property type="term" value="F:acyltransferase activity, transferring groups other than amino-acyl groups"/>
    <property type="evidence" value="ECO:0007669"/>
    <property type="project" value="InterPro"/>
</dbReference>
<feature type="transmembrane region" description="Helical" evidence="1">
    <location>
        <begin position="207"/>
        <end position="226"/>
    </location>
</feature>
<dbReference type="PANTHER" id="PTHR23028:SF53">
    <property type="entry name" value="ACYL_TRANSF_3 DOMAIN-CONTAINING PROTEIN"/>
    <property type="match status" value="1"/>
</dbReference>
<evidence type="ECO:0000256" key="1">
    <source>
        <dbReference type="SAM" id="Phobius"/>
    </source>
</evidence>
<feature type="transmembrane region" description="Helical" evidence="1">
    <location>
        <begin position="238"/>
        <end position="269"/>
    </location>
</feature>
<keyword evidence="1" id="KW-0812">Transmembrane</keyword>
<dbReference type="InterPro" id="IPR002656">
    <property type="entry name" value="Acyl_transf_3_dom"/>
</dbReference>
<evidence type="ECO:0000313" key="4">
    <source>
        <dbReference type="Proteomes" id="UP000184212"/>
    </source>
</evidence>
<gene>
    <name evidence="3" type="ORF">SAMN04488109_0349</name>
</gene>
<sequence length="344" mass="39386">MSLASHKRNNFDFLRFLAASAVIYSHTYDLFGFPTVEPFFSFSHQQLKLSEVGVMIFFSISGYLVFGSAQRSTNLWNFAWKRMLRIYPGLIFVVVVSIVLLALLSTQELATYFSSPTTYTYLKNAGGLWIQYDLPGVFENHKHSIVNGSLWTIPYELTMYAVLGVLFFTIRRRIVTILWCCFLMLLLLQQVFQVADNFSFPFIYLSVHYFILFGYCFFCGAAMNGWKHRLSSFPQMGLIALIVFGLSIFLCTYHIVFLILLLPAATVIIGDSDSPAFTARFGRYGDFSYGLYLFGFPVQQIVYAAIGNRFSIPVTFFICLLCTLPIAVLSWFLVEKRFLKLKRG</sequence>
<dbReference type="EMBL" id="FQWQ01000001">
    <property type="protein sequence ID" value="SHG45495.1"/>
    <property type="molecule type" value="Genomic_DNA"/>
</dbReference>
<feature type="transmembrane region" description="Helical" evidence="1">
    <location>
        <begin position="12"/>
        <end position="28"/>
    </location>
</feature>
<keyword evidence="1" id="KW-1133">Transmembrane helix</keyword>
<evidence type="ECO:0000259" key="2">
    <source>
        <dbReference type="Pfam" id="PF01757"/>
    </source>
</evidence>
<feature type="transmembrane region" description="Helical" evidence="1">
    <location>
        <begin position="86"/>
        <end position="104"/>
    </location>
</feature>
<dbReference type="Proteomes" id="UP000184212">
    <property type="component" value="Unassembled WGS sequence"/>
</dbReference>
<feature type="transmembrane region" description="Helical" evidence="1">
    <location>
        <begin position="314"/>
        <end position="334"/>
    </location>
</feature>
<organism evidence="3 4">
    <name type="scientific">Chryseolinea serpens</name>
    <dbReference type="NCBI Taxonomy" id="947013"/>
    <lineage>
        <taxon>Bacteria</taxon>
        <taxon>Pseudomonadati</taxon>
        <taxon>Bacteroidota</taxon>
        <taxon>Cytophagia</taxon>
        <taxon>Cytophagales</taxon>
        <taxon>Fulvivirgaceae</taxon>
        <taxon>Chryseolinea</taxon>
    </lineage>
</organism>
<evidence type="ECO:0000313" key="3">
    <source>
        <dbReference type="EMBL" id="SHG45495.1"/>
    </source>
</evidence>
<dbReference type="RefSeq" id="WP_073130401.1">
    <property type="nucleotide sequence ID" value="NZ_FQWQ01000001.1"/>
</dbReference>
<feature type="transmembrane region" description="Helical" evidence="1">
    <location>
        <begin position="150"/>
        <end position="170"/>
    </location>
</feature>
<dbReference type="OrthoDB" id="9796461at2"/>
<dbReference type="Pfam" id="PF01757">
    <property type="entry name" value="Acyl_transf_3"/>
    <property type="match status" value="1"/>
</dbReference>
<keyword evidence="3" id="KW-0378">Hydrolase</keyword>
<dbReference type="InterPro" id="IPR050879">
    <property type="entry name" value="Acyltransferase_3"/>
</dbReference>
<dbReference type="GO" id="GO:0016020">
    <property type="term" value="C:membrane"/>
    <property type="evidence" value="ECO:0007669"/>
    <property type="project" value="TreeGrafter"/>
</dbReference>
<name>A0A1M5JYN2_9BACT</name>
<dbReference type="PANTHER" id="PTHR23028">
    <property type="entry name" value="ACETYLTRANSFERASE"/>
    <property type="match status" value="1"/>
</dbReference>
<dbReference type="STRING" id="947013.SAMN04488109_0349"/>
<protein>
    <submittedName>
        <fullName evidence="3">Peptidoglycan/LPS O-acetylase OafA/YrhL, contains acyltransferase and SGNH-hydrolase domains</fullName>
    </submittedName>
</protein>
<dbReference type="GO" id="GO:0016787">
    <property type="term" value="F:hydrolase activity"/>
    <property type="evidence" value="ECO:0007669"/>
    <property type="project" value="UniProtKB-KW"/>
</dbReference>